<organism evidence="1 2">
    <name type="scientific">Colletotrichum chrysophilum</name>
    <dbReference type="NCBI Taxonomy" id="1836956"/>
    <lineage>
        <taxon>Eukaryota</taxon>
        <taxon>Fungi</taxon>
        <taxon>Dikarya</taxon>
        <taxon>Ascomycota</taxon>
        <taxon>Pezizomycotina</taxon>
        <taxon>Sordariomycetes</taxon>
        <taxon>Hypocreomycetidae</taxon>
        <taxon>Glomerellales</taxon>
        <taxon>Glomerellaceae</taxon>
        <taxon>Colletotrichum</taxon>
        <taxon>Colletotrichum gloeosporioides species complex</taxon>
    </lineage>
</organism>
<evidence type="ECO:0000313" key="2">
    <source>
        <dbReference type="Proteomes" id="UP001243330"/>
    </source>
</evidence>
<sequence length="89" mass="9595">MASTGCGTLCAKYPGQRRTRYGVVSVRLGFADGCPAPIVVRITSRVPATLCSRSHVETNRHAVAGLCFGIMKHSGCQERFGWDPAQGER</sequence>
<dbReference type="EMBL" id="JAQOWY010000042">
    <property type="protein sequence ID" value="KAK1854140.1"/>
    <property type="molecule type" value="Genomic_DNA"/>
</dbReference>
<keyword evidence="2" id="KW-1185">Reference proteome</keyword>
<dbReference type="AlphaFoldDB" id="A0AAD9AWV9"/>
<protein>
    <submittedName>
        <fullName evidence="1">Uncharacterized protein</fullName>
    </submittedName>
</protein>
<evidence type="ECO:0000313" key="1">
    <source>
        <dbReference type="EMBL" id="KAK1854140.1"/>
    </source>
</evidence>
<accession>A0AAD9AWV9</accession>
<gene>
    <name evidence="1" type="ORF">CCHR01_03223</name>
</gene>
<dbReference type="Proteomes" id="UP001243330">
    <property type="component" value="Unassembled WGS sequence"/>
</dbReference>
<proteinExistence type="predicted"/>
<name>A0AAD9AWV9_9PEZI</name>
<reference evidence="1" key="1">
    <citation type="submission" date="2023-01" db="EMBL/GenBank/DDBJ databases">
        <title>Colletotrichum chrysophilum M932 genome sequence.</title>
        <authorList>
            <person name="Baroncelli R."/>
        </authorList>
    </citation>
    <scope>NUCLEOTIDE SEQUENCE</scope>
    <source>
        <strain evidence="1">M932</strain>
    </source>
</reference>
<comment type="caution">
    <text evidence="1">The sequence shown here is derived from an EMBL/GenBank/DDBJ whole genome shotgun (WGS) entry which is preliminary data.</text>
</comment>